<evidence type="ECO:0000256" key="3">
    <source>
        <dbReference type="RuleBase" id="RU361235"/>
    </source>
</evidence>
<dbReference type="PANTHER" id="PTHR43918">
    <property type="entry name" value="ACETYLCHOLINESTERASE"/>
    <property type="match status" value="1"/>
</dbReference>
<dbReference type="InterPro" id="IPR019826">
    <property type="entry name" value="Carboxylesterase_B_AS"/>
</dbReference>
<dbReference type="AlphaFoldDB" id="A0A9W8NJZ4"/>
<evidence type="ECO:0000313" key="6">
    <source>
        <dbReference type="Proteomes" id="UP001148614"/>
    </source>
</evidence>
<dbReference type="PANTHER" id="PTHR43918:SF4">
    <property type="entry name" value="CARBOXYLIC ESTER HYDROLASE"/>
    <property type="match status" value="1"/>
</dbReference>
<name>A0A9W8NJZ4_9PEZI</name>
<protein>
    <recommendedName>
        <fullName evidence="3">Carboxylic ester hydrolase</fullName>
        <ecNumber evidence="3">3.1.1.-</ecNumber>
    </recommendedName>
</protein>
<keyword evidence="2 3" id="KW-0378">Hydrolase</keyword>
<dbReference type="PROSITE" id="PS00122">
    <property type="entry name" value="CARBOXYLESTERASE_B_1"/>
    <property type="match status" value="1"/>
</dbReference>
<feature type="domain" description="Carboxylesterase type B" evidence="4">
    <location>
        <begin position="63"/>
        <end position="548"/>
    </location>
</feature>
<dbReference type="InterPro" id="IPR050654">
    <property type="entry name" value="AChE-related_enzymes"/>
</dbReference>
<dbReference type="EMBL" id="JANPWZ010000263">
    <property type="protein sequence ID" value="KAJ3578076.1"/>
    <property type="molecule type" value="Genomic_DNA"/>
</dbReference>
<reference evidence="5" key="1">
    <citation type="submission" date="2022-07" db="EMBL/GenBank/DDBJ databases">
        <title>Genome Sequence of Xylaria arbuscula.</title>
        <authorList>
            <person name="Buettner E."/>
        </authorList>
    </citation>
    <scope>NUCLEOTIDE SEQUENCE</scope>
    <source>
        <strain evidence="5">VT107</strain>
    </source>
</reference>
<evidence type="ECO:0000256" key="2">
    <source>
        <dbReference type="ARBA" id="ARBA00022801"/>
    </source>
</evidence>
<dbReference type="SUPFAM" id="SSF53474">
    <property type="entry name" value="alpha/beta-Hydrolases"/>
    <property type="match status" value="1"/>
</dbReference>
<dbReference type="EC" id="3.1.1.-" evidence="3"/>
<evidence type="ECO:0000256" key="1">
    <source>
        <dbReference type="ARBA" id="ARBA00005964"/>
    </source>
</evidence>
<sequence>MDASAGLDLAKIYQRTGTWGRVVEGFKGSIDASFAGSALAAALHSAPSAFDASRGVTYLGLEWNGIDIFLNIPFGEHTGGANRFRPPVPYSPPANSTVVAQAPGHACPQTLNALSGPNALSNVNDTSEDCLNLNIARPAGTQAGDTLPVMVFIYGGGFWLGFNNDLRYAPDELVRESVINGMPVIEVNINYRLGIFGFGISDALRAEGSTNAGLRDQRLALEWLQVNIAHFGGDPSRITIFGQSSGGLAVGMQVLAYGGAREVPFKRAICESQALEPGITGNFTPDAWSRVVVYAECDCPSSEEEVACLRELSTQALYEASSATFQGDISDNIGDIWLPSVDADFLPAAPSTLLREGRFAANISAMIGWCQDDLNLVTDRSISTPNDTSAFIGAYLPAMNSTTLDHLLALYPSTDFTANITAGLSAEFYRSARIWRDVLMVCMPQGFGAALATKSPESVYIFDWNQTLLEPAYEAAGLPGIGVFHTSDLEYVFGDVNRYNKSAQGYPFHPSPQDYSLARRGSRSWSTFAALGHPSLEGHETFVGWEPAFPAENNAPWKVFVAGGPHEGLSAVEGLEAMPEIATQRLSERCAWLNSDEVVAQMQF</sequence>
<dbReference type="Gene3D" id="3.40.50.1820">
    <property type="entry name" value="alpha/beta hydrolase"/>
    <property type="match status" value="1"/>
</dbReference>
<accession>A0A9W8NJZ4</accession>
<dbReference type="VEuPathDB" id="FungiDB:F4678DRAFT_463608"/>
<comment type="similarity">
    <text evidence="1 3">Belongs to the type-B carboxylesterase/lipase family.</text>
</comment>
<organism evidence="5 6">
    <name type="scientific">Xylaria arbuscula</name>
    <dbReference type="NCBI Taxonomy" id="114810"/>
    <lineage>
        <taxon>Eukaryota</taxon>
        <taxon>Fungi</taxon>
        <taxon>Dikarya</taxon>
        <taxon>Ascomycota</taxon>
        <taxon>Pezizomycotina</taxon>
        <taxon>Sordariomycetes</taxon>
        <taxon>Xylariomycetidae</taxon>
        <taxon>Xylariales</taxon>
        <taxon>Xylariaceae</taxon>
        <taxon>Xylaria</taxon>
    </lineage>
</organism>
<comment type="caution">
    <text evidence="5">The sequence shown here is derived from an EMBL/GenBank/DDBJ whole genome shotgun (WGS) entry which is preliminary data.</text>
</comment>
<dbReference type="InterPro" id="IPR029058">
    <property type="entry name" value="AB_hydrolase_fold"/>
</dbReference>
<proteinExistence type="inferred from homology"/>
<dbReference type="GO" id="GO:0052689">
    <property type="term" value="F:carboxylic ester hydrolase activity"/>
    <property type="evidence" value="ECO:0007669"/>
    <property type="project" value="TreeGrafter"/>
</dbReference>
<keyword evidence="6" id="KW-1185">Reference proteome</keyword>
<gene>
    <name evidence="5" type="ORF">NPX13_g2490</name>
</gene>
<evidence type="ECO:0000259" key="4">
    <source>
        <dbReference type="Pfam" id="PF00135"/>
    </source>
</evidence>
<dbReference type="Pfam" id="PF00135">
    <property type="entry name" value="COesterase"/>
    <property type="match status" value="1"/>
</dbReference>
<dbReference type="Proteomes" id="UP001148614">
    <property type="component" value="Unassembled WGS sequence"/>
</dbReference>
<evidence type="ECO:0000313" key="5">
    <source>
        <dbReference type="EMBL" id="KAJ3578076.1"/>
    </source>
</evidence>
<dbReference type="InterPro" id="IPR002018">
    <property type="entry name" value="CarbesteraseB"/>
</dbReference>